<evidence type="ECO:0000256" key="2">
    <source>
        <dbReference type="ARBA" id="ARBA00023002"/>
    </source>
</evidence>
<dbReference type="GO" id="GO:0016491">
    <property type="term" value="F:oxidoreductase activity"/>
    <property type="evidence" value="ECO:0007669"/>
    <property type="project" value="UniProtKB-KW"/>
</dbReference>
<reference evidence="4 5" key="1">
    <citation type="submission" date="2018-02" db="EMBL/GenBank/DDBJ databases">
        <title>Comparative genomes isolates from brazilian mangrove.</title>
        <authorList>
            <person name="Araujo J.E."/>
            <person name="Taketani R.G."/>
            <person name="Silva M.C.P."/>
            <person name="Loureco M.V."/>
            <person name="Andreote F.D."/>
        </authorList>
    </citation>
    <scope>NUCLEOTIDE SEQUENCE [LARGE SCALE GENOMIC DNA]</scope>
    <source>
        <strain evidence="4 5">Hex-1 MGV</strain>
    </source>
</reference>
<name>A0A2S8FL65_9BACT</name>
<dbReference type="PANTHER" id="PTHR30004:SF6">
    <property type="entry name" value="D-THREONATE 4-PHOSPHATE DEHYDROGENASE"/>
    <property type="match status" value="1"/>
</dbReference>
<dbReference type="GO" id="GO:0046872">
    <property type="term" value="F:metal ion binding"/>
    <property type="evidence" value="ECO:0007669"/>
    <property type="project" value="UniProtKB-KW"/>
</dbReference>
<dbReference type="AlphaFoldDB" id="A0A2S8FL65"/>
<evidence type="ECO:0000313" key="5">
    <source>
        <dbReference type="Proteomes" id="UP000238322"/>
    </source>
</evidence>
<dbReference type="NCBIfam" id="TIGR00557">
    <property type="entry name" value="pdxA"/>
    <property type="match status" value="1"/>
</dbReference>
<dbReference type="SUPFAM" id="SSF53659">
    <property type="entry name" value="Isocitrate/Isopropylmalate dehydrogenase-like"/>
    <property type="match status" value="1"/>
</dbReference>
<dbReference type="InterPro" id="IPR005255">
    <property type="entry name" value="PdxA_fam"/>
</dbReference>
<comment type="caution">
    <text evidence="4">The sequence shown here is derived from an EMBL/GenBank/DDBJ whole genome shotgun (WGS) entry which is preliminary data.</text>
</comment>
<dbReference type="Pfam" id="PF04166">
    <property type="entry name" value="PdxA"/>
    <property type="match status" value="1"/>
</dbReference>
<sequence>MGDPGGVGPEVCLQLLSDPKQYAPAVPIVFGDAAILQKVARKCEFPEPTTIVPYDASLDLRAIQEATVVDFGTIDCETFVPGKVTAEGGEASYQYIMRAIDAALAGKVDGITTGPINKEALHAAKHFYPGHTEIFIERCGHESGCMMLTSELLTCSFVTTHVGYRDVPELLTIERIGEVIDLTVDAMRKIRKREPKLLVCGLNPHAGEHGLFGDREEERIIMPAVQFARDKGIQIDGPVPPDTAFLADRRPLYDCVVCMYHDQGHIPLKALAFDVAVNTTLGLSIVRTSVDHGTAFDIAWQGKAKVSSMIHAVRLAGDLANRS</sequence>
<keyword evidence="2" id="KW-0560">Oxidoreductase</keyword>
<dbReference type="OrthoDB" id="9801783at2"/>
<dbReference type="Proteomes" id="UP000238322">
    <property type="component" value="Unassembled WGS sequence"/>
</dbReference>
<proteinExistence type="predicted"/>
<dbReference type="EMBL" id="PUHY01000012">
    <property type="protein sequence ID" value="PQO32922.1"/>
    <property type="molecule type" value="Genomic_DNA"/>
</dbReference>
<evidence type="ECO:0000313" key="4">
    <source>
        <dbReference type="EMBL" id="PQO32922.1"/>
    </source>
</evidence>
<evidence type="ECO:0000256" key="3">
    <source>
        <dbReference type="ARBA" id="ARBA00023027"/>
    </source>
</evidence>
<evidence type="ECO:0000256" key="1">
    <source>
        <dbReference type="ARBA" id="ARBA00022723"/>
    </source>
</evidence>
<keyword evidence="1" id="KW-0479">Metal-binding</keyword>
<dbReference type="Gene3D" id="3.40.718.10">
    <property type="entry name" value="Isopropylmalate Dehydrogenase"/>
    <property type="match status" value="1"/>
</dbReference>
<gene>
    <name evidence="4" type="primary">pdxA</name>
    <name evidence="4" type="ORF">C5Y83_20455</name>
</gene>
<accession>A0A2S8FL65</accession>
<organism evidence="4 5">
    <name type="scientific">Blastopirellula marina</name>
    <dbReference type="NCBI Taxonomy" id="124"/>
    <lineage>
        <taxon>Bacteria</taxon>
        <taxon>Pseudomonadati</taxon>
        <taxon>Planctomycetota</taxon>
        <taxon>Planctomycetia</taxon>
        <taxon>Pirellulales</taxon>
        <taxon>Pirellulaceae</taxon>
        <taxon>Blastopirellula</taxon>
    </lineage>
</organism>
<dbReference type="GO" id="GO:0051287">
    <property type="term" value="F:NAD binding"/>
    <property type="evidence" value="ECO:0007669"/>
    <property type="project" value="InterPro"/>
</dbReference>
<dbReference type="PANTHER" id="PTHR30004">
    <property type="entry name" value="4-HYDROXYTHREONINE-4-PHOSPHATE DEHYDROGENASE"/>
    <property type="match status" value="1"/>
</dbReference>
<protein>
    <submittedName>
        <fullName evidence="4">4-hydroxythreonine-4-phosphate dehydrogenase PdxA</fullName>
    </submittedName>
</protein>
<keyword evidence="3" id="KW-0520">NAD</keyword>